<dbReference type="EMBL" id="JRPD02000004">
    <property type="protein sequence ID" value="TLE00946.1"/>
    <property type="molecule type" value="Genomic_DNA"/>
</dbReference>
<evidence type="ECO:0000313" key="3">
    <source>
        <dbReference type="EMBL" id="STQ86730.1"/>
    </source>
</evidence>
<reference evidence="3 6" key="2">
    <citation type="submission" date="2018-06" db="EMBL/GenBank/DDBJ databases">
        <authorList>
            <consortium name="Pathogen Informatics"/>
            <person name="Doyle S."/>
        </authorList>
    </citation>
    <scope>NUCLEOTIDE SEQUENCE [LARGE SCALE GENOMIC DNA]</scope>
    <source>
        <strain evidence="3 6">NCTC12714</strain>
    </source>
</reference>
<evidence type="ECO:0000313" key="4">
    <source>
        <dbReference type="EMBL" id="TLE00946.1"/>
    </source>
</evidence>
<proteinExistence type="predicted"/>
<keyword evidence="6" id="KW-1185">Reference proteome</keyword>
<dbReference type="NCBIfam" id="TIGR01901">
    <property type="entry name" value="adhes_NPXG"/>
    <property type="match status" value="1"/>
</dbReference>
<dbReference type="Gene3D" id="2.160.20.10">
    <property type="entry name" value="Single-stranded right-handed beta-helix, Pectin lyase-like"/>
    <property type="match status" value="1"/>
</dbReference>
<dbReference type="SMART" id="SM00912">
    <property type="entry name" value="Haemagg_act"/>
    <property type="match status" value="1"/>
</dbReference>
<feature type="chain" id="PRO_5033358860" evidence="1">
    <location>
        <begin position="29"/>
        <end position="1885"/>
    </location>
</feature>
<dbReference type="GO" id="GO:0003824">
    <property type="term" value="F:catalytic activity"/>
    <property type="evidence" value="ECO:0007669"/>
    <property type="project" value="UniProtKB-ARBA"/>
</dbReference>
<dbReference type="STRING" id="216.LS73_04905"/>
<feature type="domain" description="Filamentous haemagglutinin FhaB/tRNA nuclease CdiA-like TPS" evidence="2">
    <location>
        <begin position="48"/>
        <end position="171"/>
    </location>
</feature>
<dbReference type="InterPro" id="IPR012334">
    <property type="entry name" value="Pectin_lyas_fold"/>
</dbReference>
<dbReference type="OrthoDB" id="5320496at2"/>
<dbReference type="RefSeq" id="WP_104692096.1">
    <property type="nucleotide sequence ID" value="NZ_FZML01000019.1"/>
</dbReference>
<dbReference type="Proteomes" id="UP000029922">
    <property type="component" value="Unassembled WGS sequence"/>
</dbReference>
<organism evidence="3 6">
    <name type="scientific">Helicobacter muridarum</name>
    <dbReference type="NCBI Taxonomy" id="216"/>
    <lineage>
        <taxon>Bacteria</taxon>
        <taxon>Pseudomonadati</taxon>
        <taxon>Campylobacterota</taxon>
        <taxon>Epsilonproteobacteria</taxon>
        <taxon>Campylobacterales</taxon>
        <taxon>Helicobacteraceae</taxon>
        <taxon>Helicobacter</taxon>
    </lineage>
</organism>
<sequence>MSIFKPFVKKTLVVANVLSIVLSQSLFANGIVIDTTHTQNNPHLTHSQNNIDIVNIAKPSQAGISNNFYQEFNVSQDGLILNNILSKDVLANTNLAGLIYSNPNLDSATARLILNQVTGTNISEMLGYLEIAGGRADLLIANQNGITCKNCGFINASNVSLATGALSKEELNRLNSLREYNENTQIALNIKQGQILVEALDAKNVASLTLLAKNMKVKDSLQAQNLRILLGSNQISFSPITLLYRPIKLNDEGKTEALALDVAYLGSVLSNKIFIVATDEGVGIKNSGLMASNASQHSGDNGFILKANGKIEISKPIEVTTRAGILKASVDELDSTTSQSAKIAPMLYSESSIDIKAKSIENNSIIHAKEDIVIAADSVLSKGSADIEKRVISKEKFESWHPTINHAFGSHGGTDKKHTTYTYDIVNYDEYINEDTYSPSMILGKNIRVEANDFINDTGIIYASQSFDNNAANFSNLSPTLRNITSYENGKKVDYDRYGKCTFLLQYVNKNMFCGSTYTSSSFTRASQYSLLDFTAPSIDYSLIENNSYDVVSLALDSIKFQPDAYQSDYQSFIASDGFKRHLKNAGLQFVGNNITQATYIDPINTLKQNNDYMSFRLPAPRNIDNRNINNANLKVGVWANSININSTNVLNSSSISSDRNMMINADFIINNNGKLVSTEGLDLNANTFNQSGGAINAKSIAIRADTANIQSSTLSNSAKQIAYKFKFNSKQDIFKNPYKVSYIDSTSSNTTLGSMANISGDSISIFSNKSNISGVNINAKNDIAIKSNSLKIDTIETNDKYSDLVAIHEDTKQITTSISGRNISLQASKDMNLVSADIKAQDSLTLESNGDISIDTAQNTNKSKTERIDKESKFWDKDTKQIFSSTTTTKTTQVFKTTNIASNFTASNITINATNNLTAYNLNSNADTINMNANNNIALSNKTDSSNTIIDTKKKLFKRVSYIDSTSSNTTLGSMANISGDSISIFSNKSNISGVNINAKNDITIKSNSLKIDTIETNDKYGNLAAMHEDTKQITTSISGRNISLQASKDMNLVSADIKAQDSLTLESNGDISIDTAQNKNKSKTEKINTTHKLFSSTTKTETTQVFKATNIASNFSASNITINAANNLTAYNLNSNADTINMNANNNITLSNKADIYNTIINTKIENSGLRFESSNGFYGMSIGKDTKKTNQNNLANIHNNASLNANSISMNSKDINIESSDLKAKDSIALNANNVDIKSLDNEYKNTTTEEFKSNRFSIGIKSKEVNDLSINILAKNPTKRALNKIPANFTQNFATKINPAKVDSFGFKAGFTHKNNKSTDHSFSTFASSSNITSDNIAINSLNDTNIIGSNLNSQNIALRGENINIEAAKELNTTSKSENNTTIDASLEFNIGKKGSAEGLSLGGSYANQKTESSSKNITHKSSSIKANNLIIQAKDSTNIIGSNIDSKKANINTTSFNLKSAENTSEYSSKEKDISVDAKLTYNGTYGVDANVSNNQTNEKTESKSNLASNLNANDFILNASNNTNIIGSNLNANNASISTNNLNLLASNDTNNRNFNSFGASFSASFSKNILNNGMKFNVNGKLNNLSSNTYNSAKLNANNLNLNINNNLNLIGGNIESKSLNTNIANDVNIASLQDSESRFNIEASISNSNSLIPKLNSALSFGNHKNVKLQSGINTDTINMNVGSNIALSGAYIDSDNGNINANSISHNNLSNSSSYSQISNNVFRSELPGIGLDSGYTLSSISHNIALNANGNVLRSNSINKQVKNQAEIIPKRMDIINKAIFAPKSLVKDYIIKDELDSIKDFANKPINYIANNLNKGIKVRLINDGINSLSDNAKKSINNKIDSGVDKTLLKPLDVSIAKAISNGIKAAKNNKK</sequence>
<name>A0A377PW40_9HELI</name>
<evidence type="ECO:0000313" key="5">
    <source>
        <dbReference type="Proteomes" id="UP000029922"/>
    </source>
</evidence>
<dbReference type="Pfam" id="PF13332">
    <property type="entry name" value="Fil_haemagg_2"/>
    <property type="match status" value="5"/>
</dbReference>
<dbReference type="Pfam" id="PF05860">
    <property type="entry name" value="TPS"/>
    <property type="match status" value="1"/>
</dbReference>
<dbReference type="EMBL" id="UGJE01000002">
    <property type="protein sequence ID" value="STQ86730.1"/>
    <property type="molecule type" value="Genomic_DNA"/>
</dbReference>
<evidence type="ECO:0000313" key="6">
    <source>
        <dbReference type="Proteomes" id="UP000255139"/>
    </source>
</evidence>
<dbReference type="InterPro" id="IPR025157">
    <property type="entry name" value="Hemagglutinin_rpt"/>
</dbReference>
<gene>
    <name evidence="3" type="primary">hpmA</name>
    <name evidence="4" type="ORF">LS73_003355</name>
    <name evidence="3" type="ORF">NCTC12714_01541</name>
</gene>
<dbReference type="Proteomes" id="UP000255139">
    <property type="component" value="Unassembled WGS sequence"/>
</dbReference>
<accession>A0A377PW40</accession>
<dbReference type="InterPro" id="IPR008638">
    <property type="entry name" value="FhaB/CdiA-like_TPS"/>
</dbReference>
<evidence type="ECO:0000256" key="1">
    <source>
        <dbReference type="SAM" id="SignalP"/>
    </source>
</evidence>
<feature type="signal peptide" evidence="1">
    <location>
        <begin position="1"/>
        <end position="28"/>
    </location>
</feature>
<keyword evidence="1" id="KW-0732">Signal</keyword>
<evidence type="ECO:0000259" key="2">
    <source>
        <dbReference type="SMART" id="SM00912"/>
    </source>
</evidence>
<dbReference type="InterPro" id="IPR011050">
    <property type="entry name" value="Pectin_lyase_fold/virulence"/>
</dbReference>
<dbReference type="SUPFAM" id="SSF51126">
    <property type="entry name" value="Pectin lyase-like"/>
    <property type="match status" value="1"/>
</dbReference>
<reference evidence="4 5" key="1">
    <citation type="journal article" date="2014" name="Genome Announc.">
        <title>Draft genome sequences of eight enterohepatic helicobacter species isolated from both laboratory and wild rodents.</title>
        <authorList>
            <person name="Sheh A."/>
            <person name="Shen Z."/>
            <person name="Fox J.G."/>
        </authorList>
    </citation>
    <scope>NUCLEOTIDE SEQUENCE [LARGE SCALE GENOMIC DNA]</scope>
    <source>
        <strain evidence="4 5">ST1</strain>
    </source>
</reference>
<protein>
    <submittedName>
        <fullName evidence="4">Filamentous hemagglutinin N-terminal domain-containing protein</fullName>
    </submittedName>
    <submittedName>
        <fullName evidence="3">Haemagglutinin</fullName>
    </submittedName>
</protein>